<keyword evidence="6 8" id="KW-0009">Actin-binding</keyword>
<dbReference type="InterPro" id="IPR048278">
    <property type="entry name" value="PFN"/>
</dbReference>
<evidence type="ECO:0000313" key="10">
    <source>
        <dbReference type="Proteomes" id="UP000475862"/>
    </source>
</evidence>
<comment type="similarity">
    <text evidence="2 8">Belongs to the profilin family.</text>
</comment>
<dbReference type="Proteomes" id="UP000475862">
    <property type="component" value="Unassembled WGS sequence"/>
</dbReference>
<dbReference type="FunFam" id="3.30.450.30:FF:000001">
    <property type="entry name" value="Profilin"/>
    <property type="match status" value="1"/>
</dbReference>
<gene>
    <name evidence="9" type="ORF">AGLY_014075</name>
</gene>
<keyword evidence="7" id="KW-0206">Cytoskeleton</keyword>
<dbReference type="InterPro" id="IPR036140">
    <property type="entry name" value="PFN_sf"/>
</dbReference>
<sequence>MHIVVFFSARHPIIISFTYKIHNLYAGCRPHAHARAETIADARADRPTRLHTHVHTETHVTQTHTNAYTHCHTLTQTHHHTDTAIIVRCKTIHFSFLSYFISFLLFPDRLLFRTLSAPPVDHAFSGHRPRQVARTSVNNAQTTAPNFFNMSSWQDYVDKHLLASRCVTKAAIAGHDGNVWAKSDGFEVSKEELSKIALGFENQDTLTSSGITLASVRYIYLSGTDKVIRAKQGKVGAHCVKTQQTIVVSLYEDPVQPQQAALVVEKLGDHLVAHGY</sequence>
<evidence type="ECO:0000256" key="8">
    <source>
        <dbReference type="RuleBase" id="RU003909"/>
    </source>
</evidence>
<evidence type="ECO:0000256" key="7">
    <source>
        <dbReference type="ARBA" id="ARBA00023212"/>
    </source>
</evidence>
<dbReference type="CDD" id="cd00148">
    <property type="entry name" value="PROF"/>
    <property type="match status" value="1"/>
</dbReference>
<evidence type="ECO:0000256" key="3">
    <source>
        <dbReference type="ARBA" id="ARBA00011583"/>
    </source>
</evidence>
<dbReference type="SUPFAM" id="SSF55770">
    <property type="entry name" value="Profilin (actin-binding protein)"/>
    <property type="match status" value="1"/>
</dbReference>
<evidence type="ECO:0000256" key="4">
    <source>
        <dbReference type="ARBA" id="ARBA00013422"/>
    </source>
</evidence>
<dbReference type="Pfam" id="PF00235">
    <property type="entry name" value="Profilin"/>
    <property type="match status" value="1"/>
</dbReference>
<dbReference type="AlphaFoldDB" id="A0A6G0T669"/>
<dbReference type="EMBL" id="VYZN01000059">
    <property type="protein sequence ID" value="KAE9525548.1"/>
    <property type="molecule type" value="Genomic_DNA"/>
</dbReference>
<name>A0A6G0T669_APHGL</name>
<dbReference type="Gene3D" id="3.30.450.30">
    <property type="entry name" value="Dynein light chain 2a, cytoplasmic"/>
    <property type="match status" value="1"/>
</dbReference>
<dbReference type="GO" id="GO:0003785">
    <property type="term" value="F:actin monomer binding"/>
    <property type="evidence" value="ECO:0007669"/>
    <property type="project" value="TreeGrafter"/>
</dbReference>
<dbReference type="InterPro" id="IPR005455">
    <property type="entry name" value="PFN_euk"/>
</dbReference>
<proteinExistence type="inferred from homology"/>
<evidence type="ECO:0000256" key="2">
    <source>
        <dbReference type="ARBA" id="ARBA00010058"/>
    </source>
</evidence>
<comment type="caution">
    <text evidence="9">The sequence shown here is derived from an EMBL/GenBank/DDBJ whole genome shotgun (WGS) entry which is preliminary data.</text>
</comment>
<dbReference type="GO" id="GO:0005856">
    <property type="term" value="C:cytoskeleton"/>
    <property type="evidence" value="ECO:0007669"/>
    <property type="project" value="UniProtKB-SubCell"/>
</dbReference>
<protein>
    <recommendedName>
        <fullName evidence="4 8">Profilin</fullName>
    </recommendedName>
</protein>
<comment type="subcellular location">
    <subcellularLocation>
        <location evidence="1">Cytoplasm</location>
        <location evidence="1">Cytoskeleton</location>
    </subcellularLocation>
</comment>
<keyword evidence="10" id="KW-1185">Reference proteome</keyword>
<dbReference type="GO" id="GO:0005938">
    <property type="term" value="C:cell cortex"/>
    <property type="evidence" value="ECO:0007669"/>
    <property type="project" value="TreeGrafter"/>
</dbReference>
<evidence type="ECO:0000256" key="5">
    <source>
        <dbReference type="ARBA" id="ARBA00022490"/>
    </source>
</evidence>
<dbReference type="PANTHER" id="PTHR11604:SF0">
    <property type="entry name" value="PROFILIN"/>
    <property type="match status" value="1"/>
</dbReference>
<organism evidence="9 10">
    <name type="scientific">Aphis glycines</name>
    <name type="common">Soybean aphid</name>
    <dbReference type="NCBI Taxonomy" id="307491"/>
    <lineage>
        <taxon>Eukaryota</taxon>
        <taxon>Metazoa</taxon>
        <taxon>Ecdysozoa</taxon>
        <taxon>Arthropoda</taxon>
        <taxon>Hexapoda</taxon>
        <taxon>Insecta</taxon>
        <taxon>Pterygota</taxon>
        <taxon>Neoptera</taxon>
        <taxon>Paraneoptera</taxon>
        <taxon>Hemiptera</taxon>
        <taxon>Sternorrhyncha</taxon>
        <taxon>Aphidomorpha</taxon>
        <taxon>Aphidoidea</taxon>
        <taxon>Aphididae</taxon>
        <taxon>Aphidini</taxon>
        <taxon>Aphis</taxon>
        <taxon>Aphis</taxon>
    </lineage>
</organism>
<evidence type="ECO:0000256" key="6">
    <source>
        <dbReference type="ARBA" id="ARBA00023203"/>
    </source>
</evidence>
<accession>A0A6G0T669</accession>
<evidence type="ECO:0000313" key="9">
    <source>
        <dbReference type="EMBL" id="KAE9525548.1"/>
    </source>
</evidence>
<dbReference type="PRINTS" id="PR01640">
    <property type="entry name" value="PROFILINPLNT"/>
</dbReference>
<dbReference type="PRINTS" id="PR00392">
    <property type="entry name" value="PROFILIN"/>
</dbReference>
<evidence type="ECO:0000256" key="1">
    <source>
        <dbReference type="ARBA" id="ARBA00004245"/>
    </source>
</evidence>
<dbReference type="SMART" id="SM00392">
    <property type="entry name" value="PROF"/>
    <property type="match status" value="1"/>
</dbReference>
<comment type="subunit">
    <text evidence="3">Occurs in many kinds of cells as a complex with monomeric actin in a 1:1 ratio.</text>
</comment>
<keyword evidence="5" id="KW-0963">Cytoplasm</keyword>
<dbReference type="OrthoDB" id="421374at2759"/>
<dbReference type="PANTHER" id="PTHR11604">
    <property type="entry name" value="PROFILIN"/>
    <property type="match status" value="1"/>
</dbReference>
<reference evidence="9 10" key="1">
    <citation type="submission" date="2019-08" db="EMBL/GenBank/DDBJ databases">
        <title>The genome of the soybean aphid Biotype 1, its phylome, world population structure and adaptation to the North American continent.</title>
        <authorList>
            <person name="Giordano R."/>
            <person name="Donthu R.K."/>
            <person name="Hernandez A.G."/>
            <person name="Wright C.L."/>
            <person name="Zimin A.V."/>
        </authorList>
    </citation>
    <scope>NUCLEOTIDE SEQUENCE [LARGE SCALE GENOMIC DNA]</scope>
    <source>
        <tissue evidence="9">Whole aphids</tissue>
    </source>
</reference>